<dbReference type="EMBL" id="JXTB01000019">
    <property type="protein sequence ID" value="PON76214.1"/>
    <property type="molecule type" value="Genomic_DNA"/>
</dbReference>
<proteinExistence type="predicted"/>
<gene>
    <name evidence="2" type="ORF">PanWU01x14_036320</name>
</gene>
<reference evidence="3" key="1">
    <citation type="submission" date="2016-06" db="EMBL/GenBank/DDBJ databases">
        <title>Parallel loss of symbiosis genes in relatives of nitrogen-fixing non-legume Parasponia.</title>
        <authorList>
            <person name="Van Velzen R."/>
            <person name="Holmer R."/>
            <person name="Bu F."/>
            <person name="Rutten L."/>
            <person name="Van Zeijl A."/>
            <person name="Liu W."/>
            <person name="Santuari L."/>
            <person name="Cao Q."/>
            <person name="Sharma T."/>
            <person name="Shen D."/>
            <person name="Roswanjaya Y."/>
            <person name="Wardhani T."/>
            <person name="Kalhor M.S."/>
            <person name="Jansen J."/>
            <person name="Van den Hoogen J."/>
            <person name="Gungor B."/>
            <person name="Hartog M."/>
            <person name="Hontelez J."/>
            <person name="Verver J."/>
            <person name="Yang W.-C."/>
            <person name="Schijlen E."/>
            <person name="Repin R."/>
            <person name="Schilthuizen M."/>
            <person name="Schranz E."/>
            <person name="Heidstra R."/>
            <person name="Miyata K."/>
            <person name="Fedorova E."/>
            <person name="Kohlen W."/>
            <person name="Bisseling T."/>
            <person name="Smit S."/>
            <person name="Geurts R."/>
        </authorList>
    </citation>
    <scope>NUCLEOTIDE SEQUENCE [LARGE SCALE GENOMIC DNA]</scope>
    <source>
        <strain evidence="3">cv. WU1-14</strain>
    </source>
</reference>
<organism evidence="2 3">
    <name type="scientific">Parasponia andersonii</name>
    <name type="common">Sponia andersonii</name>
    <dbReference type="NCBI Taxonomy" id="3476"/>
    <lineage>
        <taxon>Eukaryota</taxon>
        <taxon>Viridiplantae</taxon>
        <taxon>Streptophyta</taxon>
        <taxon>Embryophyta</taxon>
        <taxon>Tracheophyta</taxon>
        <taxon>Spermatophyta</taxon>
        <taxon>Magnoliopsida</taxon>
        <taxon>eudicotyledons</taxon>
        <taxon>Gunneridae</taxon>
        <taxon>Pentapetalae</taxon>
        <taxon>rosids</taxon>
        <taxon>fabids</taxon>
        <taxon>Rosales</taxon>
        <taxon>Cannabaceae</taxon>
        <taxon>Parasponia</taxon>
    </lineage>
</organism>
<protein>
    <submittedName>
        <fullName evidence="2">Uncharacterized protein</fullName>
    </submittedName>
</protein>
<accession>A0A2P5DSE6</accession>
<dbReference type="AlphaFoldDB" id="A0A2P5DSE6"/>
<evidence type="ECO:0000256" key="1">
    <source>
        <dbReference type="SAM" id="SignalP"/>
    </source>
</evidence>
<name>A0A2P5DSE6_PARAD</name>
<dbReference type="Proteomes" id="UP000237105">
    <property type="component" value="Unassembled WGS sequence"/>
</dbReference>
<sequence length="99" mass="11130">MNTVLHTLLFLIAKNQTENLVDASAHVITDQGSTKRNVLLSILLAQVYLDGQSSKAVNVIQQQHLRLLSQPIPIGLRNLQSLKNTKNYPIHIEQEEFTT</sequence>
<feature type="chain" id="PRO_5015119231" evidence="1">
    <location>
        <begin position="18"/>
        <end position="99"/>
    </location>
</feature>
<evidence type="ECO:0000313" key="3">
    <source>
        <dbReference type="Proteomes" id="UP000237105"/>
    </source>
</evidence>
<evidence type="ECO:0000313" key="2">
    <source>
        <dbReference type="EMBL" id="PON76214.1"/>
    </source>
</evidence>
<feature type="signal peptide" evidence="1">
    <location>
        <begin position="1"/>
        <end position="17"/>
    </location>
</feature>
<dbReference type="OrthoDB" id="10482839at2759"/>
<keyword evidence="1" id="KW-0732">Signal</keyword>
<keyword evidence="3" id="KW-1185">Reference proteome</keyword>
<comment type="caution">
    <text evidence="2">The sequence shown here is derived from an EMBL/GenBank/DDBJ whole genome shotgun (WGS) entry which is preliminary data.</text>
</comment>